<dbReference type="OrthoDB" id="63519at2"/>
<dbReference type="InterPro" id="IPR022742">
    <property type="entry name" value="Hydrolase_4"/>
</dbReference>
<dbReference type="AlphaFoldDB" id="A0A318NQV4"/>
<evidence type="ECO:0000259" key="1">
    <source>
        <dbReference type="Pfam" id="PF12146"/>
    </source>
</evidence>
<proteinExistence type="predicted"/>
<dbReference type="InterPro" id="IPR051044">
    <property type="entry name" value="MAG_DAG_Lipase"/>
</dbReference>
<dbReference type="PANTHER" id="PTHR11614">
    <property type="entry name" value="PHOSPHOLIPASE-RELATED"/>
    <property type="match status" value="1"/>
</dbReference>
<dbReference type="EMBL" id="PYBV01000027">
    <property type="protein sequence ID" value="PYC67539.1"/>
    <property type="molecule type" value="Genomic_DNA"/>
</dbReference>
<protein>
    <submittedName>
        <fullName evidence="2">Lysophospholipase</fullName>
    </submittedName>
</protein>
<accession>A0A318NQV4</accession>
<dbReference type="Pfam" id="PF12146">
    <property type="entry name" value="Hydrolase_4"/>
    <property type="match status" value="1"/>
</dbReference>
<gene>
    <name evidence="2" type="ORF">C7C45_21275</name>
</gene>
<sequence length="275" mass="30623">MTQPRFWKFAGTQTTISVRTWDQEDPRYVAIVAHGYPEHTGRYAEVADRLVAHGAAVYAPDHMGFGLSDGERACFKDLEDIVTDVRTVAARALAEHPGKPQIVIGHSVGGLIATRYAQRFPDALTALLLVAPVLGTWQTATMLLSFDEIPTQTYDIGPMLSRDSQVGEDFNDDLLVWHGPFHRATLEAIARALTTANQAGSLGSLPTLWLHGDEDGLTRLEDTRTGIELIGGEELHQRRYRGAYHDLFHETNREQVFRDVTGFIDQFVPQAGRMR</sequence>
<evidence type="ECO:0000313" key="2">
    <source>
        <dbReference type="EMBL" id="PYC67539.1"/>
    </source>
</evidence>
<feature type="domain" description="Serine aminopeptidase S33" evidence="1">
    <location>
        <begin position="25"/>
        <end position="252"/>
    </location>
</feature>
<dbReference type="SUPFAM" id="SSF53474">
    <property type="entry name" value="alpha/beta-Hydrolases"/>
    <property type="match status" value="1"/>
</dbReference>
<dbReference type="Gene3D" id="3.40.50.1820">
    <property type="entry name" value="alpha/beta hydrolase"/>
    <property type="match status" value="1"/>
</dbReference>
<name>A0A318NQV4_9ACTN</name>
<organism evidence="2 3">
    <name type="scientific">Micromonospora arborensis</name>
    <dbReference type="NCBI Taxonomy" id="2116518"/>
    <lineage>
        <taxon>Bacteria</taxon>
        <taxon>Bacillati</taxon>
        <taxon>Actinomycetota</taxon>
        <taxon>Actinomycetes</taxon>
        <taxon>Micromonosporales</taxon>
        <taxon>Micromonosporaceae</taxon>
        <taxon>Micromonospora</taxon>
    </lineage>
</organism>
<dbReference type="InterPro" id="IPR000073">
    <property type="entry name" value="AB_hydrolase_1"/>
</dbReference>
<comment type="caution">
    <text evidence="2">The sequence shown here is derived from an EMBL/GenBank/DDBJ whole genome shotgun (WGS) entry which is preliminary data.</text>
</comment>
<dbReference type="RefSeq" id="WP_110565444.1">
    <property type="nucleotide sequence ID" value="NZ_JBFAPR010000001.1"/>
</dbReference>
<evidence type="ECO:0000313" key="3">
    <source>
        <dbReference type="Proteomes" id="UP000248333"/>
    </source>
</evidence>
<keyword evidence="3" id="KW-1185">Reference proteome</keyword>
<dbReference type="GO" id="GO:0003824">
    <property type="term" value="F:catalytic activity"/>
    <property type="evidence" value="ECO:0007669"/>
    <property type="project" value="UniProtKB-ARBA"/>
</dbReference>
<dbReference type="Proteomes" id="UP000248333">
    <property type="component" value="Unassembled WGS sequence"/>
</dbReference>
<reference evidence="2 3" key="1">
    <citation type="submission" date="2018-03" db="EMBL/GenBank/DDBJ databases">
        <title>Bioinformatic expansion and discovery of thiopeptide antibiotics.</title>
        <authorList>
            <person name="Schwalen C.J."/>
            <person name="Hudson G.A."/>
            <person name="Mitchell D.A."/>
        </authorList>
    </citation>
    <scope>NUCLEOTIDE SEQUENCE [LARGE SCALE GENOMIC DNA]</scope>
    <source>
        <strain evidence="2 3">NRRL 8041</strain>
    </source>
</reference>
<dbReference type="InterPro" id="IPR029058">
    <property type="entry name" value="AB_hydrolase_fold"/>
</dbReference>
<dbReference type="PRINTS" id="PR00111">
    <property type="entry name" value="ABHYDROLASE"/>
</dbReference>